<dbReference type="HAMAP" id="MF_02200">
    <property type="entry name" value="NapD"/>
    <property type="match status" value="1"/>
</dbReference>
<dbReference type="Proteomes" id="UP000815846">
    <property type="component" value="Unassembled WGS sequence"/>
</dbReference>
<name>A0ABY3MXR9_9GAMM</name>
<accession>A0ABY3MXR9</accession>
<dbReference type="Gene3D" id="3.30.70.920">
    <property type="match status" value="1"/>
</dbReference>
<evidence type="ECO:0000256" key="2">
    <source>
        <dbReference type="ARBA" id="ARBA00022490"/>
    </source>
</evidence>
<sequence length="110" mass="12268">MTNKAEKSTNEYHVASFVAYPIISQIFAVKAAILAVQGTEIHATSEEGKIVFTIEGHSYKDIGKKMDTIRVHQGIINLSPVYHQILDESIEDDAVNENKVVNEFTPQTHI</sequence>
<dbReference type="EMBL" id="PJAI02000007">
    <property type="protein sequence ID" value="TYK65904.1"/>
    <property type="molecule type" value="Genomic_DNA"/>
</dbReference>
<comment type="similarity">
    <text evidence="4">Belongs to the NapD family.</text>
</comment>
<evidence type="ECO:0000256" key="1">
    <source>
        <dbReference type="ARBA" id="ARBA00004496"/>
    </source>
</evidence>
<gene>
    <name evidence="4" type="primary">napD</name>
    <name evidence="5" type="ORF">CWS31_008120</name>
</gene>
<organism evidence="5 6">
    <name type="scientific">Colwellia echini</name>
    <dbReference type="NCBI Taxonomy" id="1982103"/>
    <lineage>
        <taxon>Bacteria</taxon>
        <taxon>Pseudomonadati</taxon>
        <taxon>Pseudomonadota</taxon>
        <taxon>Gammaproteobacteria</taxon>
        <taxon>Alteromonadales</taxon>
        <taxon>Colwelliaceae</taxon>
        <taxon>Colwellia</taxon>
    </lineage>
</organism>
<proteinExistence type="inferred from homology"/>
<keyword evidence="2 4" id="KW-0963">Cytoplasm</keyword>
<dbReference type="PANTHER" id="PTHR38603">
    <property type="entry name" value="CHAPERONE NAPD"/>
    <property type="match status" value="1"/>
</dbReference>
<protein>
    <recommendedName>
        <fullName evidence="4">Chaperone NapD</fullName>
    </recommendedName>
    <alternativeName>
        <fullName evidence="4">NapA signal peptide-binding chaperone NapD</fullName>
    </alternativeName>
</protein>
<dbReference type="InterPro" id="IPR005623">
    <property type="entry name" value="Chaperone_NapD_NO3_reduct"/>
</dbReference>
<keyword evidence="3 4" id="KW-0143">Chaperone</keyword>
<dbReference type="Pfam" id="PF03927">
    <property type="entry name" value="NapD"/>
    <property type="match status" value="1"/>
</dbReference>
<evidence type="ECO:0000313" key="5">
    <source>
        <dbReference type="EMBL" id="TYK65904.1"/>
    </source>
</evidence>
<evidence type="ECO:0000256" key="3">
    <source>
        <dbReference type="ARBA" id="ARBA00023186"/>
    </source>
</evidence>
<comment type="function">
    <text evidence="4">Chaperone for NapA, the catalytic subunit of the periplasmic nitrate reductase. It binds directly and specifically to the twin-arginine signal peptide of NapA, preventing premature interaction with the Tat translocase and premature export.</text>
</comment>
<dbReference type="RefSeq" id="WP_101342863.1">
    <property type="nucleotide sequence ID" value="NZ_PJAI02000007.1"/>
</dbReference>
<evidence type="ECO:0000256" key="4">
    <source>
        <dbReference type="HAMAP-Rule" id="MF_02200"/>
    </source>
</evidence>
<keyword evidence="6" id="KW-1185">Reference proteome</keyword>
<comment type="subcellular location">
    <subcellularLocation>
        <location evidence="1 4">Cytoplasm</location>
    </subcellularLocation>
</comment>
<dbReference type="PANTHER" id="PTHR38603:SF1">
    <property type="entry name" value="CHAPERONE NAPD"/>
    <property type="match status" value="1"/>
</dbReference>
<reference evidence="5 6" key="1">
    <citation type="submission" date="2019-08" db="EMBL/GenBank/DDBJ databases">
        <title>Microbe sample from Colwellia echini.</title>
        <authorList>
            <person name="Christiansen L."/>
            <person name="Pathiraja D."/>
            <person name="Schultz-Johansen M."/>
            <person name="Choi I.-G."/>
            <person name="Stougaard P."/>
        </authorList>
    </citation>
    <scope>NUCLEOTIDE SEQUENCE [LARGE SCALE GENOMIC DNA]</scope>
    <source>
        <strain evidence="5 6">A3</strain>
    </source>
</reference>
<comment type="subunit">
    <text evidence="4">Interacts with the cytoplasmic NapA precursor.</text>
</comment>
<evidence type="ECO:0000313" key="6">
    <source>
        <dbReference type="Proteomes" id="UP000815846"/>
    </source>
</evidence>
<comment type="caution">
    <text evidence="5">The sequence shown here is derived from an EMBL/GenBank/DDBJ whole genome shotgun (WGS) entry which is preliminary data.</text>
</comment>